<evidence type="ECO:0000259" key="9">
    <source>
        <dbReference type="Pfam" id="PF02384"/>
    </source>
</evidence>
<name>A0A168PIU5_9CLOT</name>
<dbReference type="InterPro" id="IPR038333">
    <property type="entry name" value="T1MK-like_N_sf"/>
</dbReference>
<dbReference type="Pfam" id="PF12161">
    <property type="entry name" value="HsdM_N"/>
    <property type="match status" value="1"/>
</dbReference>
<dbReference type="InterPro" id="IPR029063">
    <property type="entry name" value="SAM-dependent_MTases_sf"/>
</dbReference>
<comment type="catalytic activity">
    <reaction evidence="7">
        <text>a 2'-deoxyadenosine in DNA + S-adenosyl-L-methionine = an N(6)-methyl-2'-deoxyadenosine in DNA + S-adenosyl-L-homocysteine + H(+)</text>
        <dbReference type="Rhea" id="RHEA:15197"/>
        <dbReference type="Rhea" id="RHEA-COMP:12418"/>
        <dbReference type="Rhea" id="RHEA-COMP:12419"/>
        <dbReference type="ChEBI" id="CHEBI:15378"/>
        <dbReference type="ChEBI" id="CHEBI:57856"/>
        <dbReference type="ChEBI" id="CHEBI:59789"/>
        <dbReference type="ChEBI" id="CHEBI:90615"/>
        <dbReference type="ChEBI" id="CHEBI:90616"/>
        <dbReference type="EC" id="2.1.1.72"/>
    </reaction>
</comment>
<dbReference type="Gene3D" id="1.20.1260.30">
    <property type="match status" value="1"/>
</dbReference>
<dbReference type="AlphaFoldDB" id="A0A168PIU5"/>
<dbReference type="InterPro" id="IPR022749">
    <property type="entry name" value="D12N6_MeTrfase_N"/>
</dbReference>
<comment type="caution">
    <text evidence="11">The sequence shown here is derived from an EMBL/GenBank/DDBJ whole genome shotgun (WGS) entry which is preliminary data.</text>
</comment>
<comment type="similarity">
    <text evidence="1">Belongs to the N(4)/N(6)-methyltransferase family.</text>
</comment>
<keyword evidence="4 11" id="KW-0808">Transferase</keyword>
<dbReference type="InterPro" id="IPR004546">
    <property type="entry name" value="Restrct_endonuc_T1M"/>
</dbReference>
<feature type="coiled-coil region" evidence="8">
    <location>
        <begin position="472"/>
        <end position="499"/>
    </location>
</feature>
<evidence type="ECO:0000256" key="3">
    <source>
        <dbReference type="ARBA" id="ARBA00022603"/>
    </source>
</evidence>
<dbReference type="GO" id="GO:0003677">
    <property type="term" value="F:DNA binding"/>
    <property type="evidence" value="ECO:0007669"/>
    <property type="project" value="InterPro"/>
</dbReference>
<evidence type="ECO:0000256" key="8">
    <source>
        <dbReference type="SAM" id="Coils"/>
    </source>
</evidence>
<evidence type="ECO:0000256" key="6">
    <source>
        <dbReference type="ARBA" id="ARBA00022747"/>
    </source>
</evidence>
<evidence type="ECO:0000259" key="10">
    <source>
        <dbReference type="Pfam" id="PF12161"/>
    </source>
</evidence>
<accession>A0A168PIU5</accession>
<dbReference type="EMBL" id="LITT01000019">
    <property type="protein sequence ID" value="OAA87798.1"/>
    <property type="molecule type" value="Genomic_DNA"/>
</dbReference>
<organism evidence="11 12">
    <name type="scientific">Clostridium ljungdahlii</name>
    <dbReference type="NCBI Taxonomy" id="1538"/>
    <lineage>
        <taxon>Bacteria</taxon>
        <taxon>Bacillati</taxon>
        <taxon>Bacillota</taxon>
        <taxon>Clostridia</taxon>
        <taxon>Eubacteriales</taxon>
        <taxon>Clostridiaceae</taxon>
        <taxon>Clostridium</taxon>
    </lineage>
</organism>
<dbReference type="PANTHER" id="PTHR42933">
    <property type="entry name" value="SLR6095 PROTEIN"/>
    <property type="match status" value="1"/>
</dbReference>
<evidence type="ECO:0000313" key="12">
    <source>
        <dbReference type="Proteomes" id="UP000077407"/>
    </source>
</evidence>
<dbReference type="RefSeq" id="WP_063555400.1">
    <property type="nucleotide sequence ID" value="NZ_LITT01000019.1"/>
</dbReference>
<feature type="domain" description="DNA methylase adenine-specific" evidence="9">
    <location>
        <begin position="157"/>
        <end position="468"/>
    </location>
</feature>
<dbReference type="GO" id="GO:0009307">
    <property type="term" value="P:DNA restriction-modification system"/>
    <property type="evidence" value="ECO:0007669"/>
    <property type="project" value="UniProtKB-KW"/>
</dbReference>
<dbReference type="GO" id="GO:0008170">
    <property type="term" value="F:N-methyltransferase activity"/>
    <property type="evidence" value="ECO:0007669"/>
    <property type="project" value="InterPro"/>
</dbReference>
<dbReference type="NCBIfam" id="TIGR00497">
    <property type="entry name" value="hsdM"/>
    <property type="match status" value="1"/>
</dbReference>
<keyword evidence="6" id="KW-0680">Restriction system</keyword>
<dbReference type="SUPFAM" id="SSF53335">
    <property type="entry name" value="S-adenosyl-L-methionine-dependent methyltransferases"/>
    <property type="match status" value="1"/>
</dbReference>
<dbReference type="PRINTS" id="PR00507">
    <property type="entry name" value="N12N6MTFRASE"/>
</dbReference>
<dbReference type="InterPro" id="IPR003356">
    <property type="entry name" value="DNA_methylase_A-5"/>
</dbReference>
<dbReference type="OrthoDB" id="9814572at2"/>
<feature type="domain" description="N6 adenine-specific DNA methyltransferase N-terminal" evidence="10">
    <location>
        <begin position="9"/>
        <end position="142"/>
    </location>
</feature>
<dbReference type="GO" id="GO:0032259">
    <property type="term" value="P:methylation"/>
    <property type="evidence" value="ECO:0007669"/>
    <property type="project" value="UniProtKB-KW"/>
</dbReference>
<evidence type="ECO:0000313" key="11">
    <source>
        <dbReference type="EMBL" id="OAA87798.1"/>
    </source>
</evidence>
<sequence>MEKLTLQQLESKLWECADVLRGELSATQYMDYIFGMLFLKRMNDEFVSERKIRFNEFKEEGMVEEEIEELLNDSSIYETFYIPEQARWDKLKNLNLNIGPELDKAFKAIEDEPKNSELIGVLTTVNYNDKERVPDKKLSQLLLIFDGMNLSNKYLESEDILGDAYQYLIKQFADEGGKKGGEFYTPTEVVRVMVNLLKPQEGDRVYDPTCGSGGMLIQSIRYIKEHSGNYKNVSLYGQEINLSTWAICKMNMLLHGAKGADIQKGDTIREPKHTEGGVLKTFDKVLANPPFSLKNWGREEAGVDEFHRFSYGVPPKSYGDLAFVSHMVASLNVKGKMASVVPHGVLFRGGAEQKIRTGFLKDDLIEAVIGLPQNIFYGTGIPAAIIVINKNKDEDKRKKVLFIDGSNDFVKDGNKNKIRDEDIDKIVKVFDEYKDVEKYASVVNLKTIEENDYNLNISRYVDTTEEEEEVDIDLVLQDIRELKMKMADSEEKLNGYLEELGFEII</sequence>
<reference evidence="11 12" key="1">
    <citation type="journal article" date="2015" name="Biotechnol. Bioeng.">
        <title>Genome sequence and phenotypic characterization of Caulobacter segnis.</title>
        <authorList>
            <person name="Patel S."/>
            <person name="Fletcher B."/>
            <person name="Scott D.C."/>
            <person name="Ely B."/>
        </authorList>
    </citation>
    <scope>NUCLEOTIDE SEQUENCE [LARGE SCALE GENOMIC DNA]</scope>
    <source>
        <strain evidence="11 12">ERI-2</strain>
    </source>
</reference>
<protein>
    <recommendedName>
        <fullName evidence="2">site-specific DNA-methyltransferase (adenine-specific)</fullName>
        <ecNumber evidence="2">2.1.1.72</ecNumber>
    </recommendedName>
</protein>
<dbReference type="PATRIC" id="fig|1538.10.peg.2358"/>
<gene>
    <name evidence="11" type="primary">hsdM_2</name>
    <name evidence="11" type="ORF">WY13_01913</name>
</gene>
<dbReference type="Pfam" id="PF02384">
    <property type="entry name" value="N6_Mtase"/>
    <property type="match status" value="1"/>
</dbReference>
<keyword evidence="8" id="KW-0175">Coiled coil</keyword>
<evidence type="ECO:0000256" key="4">
    <source>
        <dbReference type="ARBA" id="ARBA00022679"/>
    </source>
</evidence>
<keyword evidence="5" id="KW-0949">S-adenosyl-L-methionine</keyword>
<keyword evidence="3 11" id="KW-0489">Methyltransferase</keyword>
<evidence type="ECO:0000256" key="2">
    <source>
        <dbReference type="ARBA" id="ARBA00011900"/>
    </source>
</evidence>
<dbReference type="GO" id="GO:0009007">
    <property type="term" value="F:site-specific DNA-methyltransferase (adenine-specific) activity"/>
    <property type="evidence" value="ECO:0007669"/>
    <property type="project" value="UniProtKB-EC"/>
</dbReference>
<dbReference type="CDD" id="cd02440">
    <property type="entry name" value="AdoMet_MTases"/>
    <property type="match status" value="1"/>
</dbReference>
<dbReference type="Gene3D" id="3.40.50.150">
    <property type="entry name" value="Vaccinia Virus protein VP39"/>
    <property type="match status" value="1"/>
</dbReference>
<evidence type="ECO:0000256" key="1">
    <source>
        <dbReference type="ARBA" id="ARBA00006594"/>
    </source>
</evidence>
<proteinExistence type="inferred from homology"/>
<evidence type="ECO:0000256" key="5">
    <source>
        <dbReference type="ARBA" id="ARBA00022691"/>
    </source>
</evidence>
<dbReference type="InterPro" id="IPR051537">
    <property type="entry name" value="DNA_Adenine_Mtase"/>
</dbReference>
<dbReference type="Proteomes" id="UP000077407">
    <property type="component" value="Unassembled WGS sequence"/>
</dbReference>
<dbReference type="PANTHER" id="PTHR42933:SF3">
    <property type="entry name" value="TYPE I RESTRICTION ENZYME MJAVIII METHYLASE SUBUNIT"/>
    <property type="match status" value="1"/>
</dbReference>
<dbReference type="EC" id="2.1.1.72" evidence="2"/>
<evidence type="ECO:0000256" key="7">
    <source>
        <dbReference type="ARBA" id="ARBA00047942"/>
    </source>
</evidence>